<dbReference type="EMBL" id="KB822721">
    <property type="protein sequence ID" value="ETN39430.1"/>
    <property type="molecule type" value="Genomic_DNA"/>
</dbReference>
<name>W2RT04_CYPE1</name>
<dbReference type="Proteomes" id="UP000030752">
    <property type="component" value="Unassembled WGS sequence"/>
</dbReference>
<feature type="compositionally biased region" description="Basic and acidic residues" evidence="1">
    <location>
        <begin position="301"/>
        <end position="311"/>
    </location>
</feature>
<keyword evidence="4" id="KW-1185">Reference proteome</keyword>
<dbReference type="InParanoid" id="W2RT04"/>
<dbReference type="RefSeq" id="XP_008718215.1">
    <property type="nucleotide sequence ID" value="XM_008719993.1"/>
</dbReference>
<feature type="compositionally biased region" description="Low complexity" evidence="1">
    <location>
        <begin position="69"/>
        <end position="80"/>
    </location>
</feature>
<feature type="compositionally biased region" description="Gly residues" evidence="1">
    <location>
        <begin position="315"/>
        <end position="326"/>
    </location>
</feature>
<gene>
    <name evidence="3" type="ORF">HMPREF1541_05653</name>
</gene>
<evidence type="ECO:0000256" key="2">
    <source>
        <dbReference type="SAM" id="SignalP"/>
    </source>
</evidence>
<dbReference type="VEuPathDB" id="FungiDB:HMPREF1541_05653"/>
<feature type="chain" id="PRO_5004823996" evidence="2">
    <location>
        <begin position="23"/>
        <end position="525"/>
    </location>
</feature>
<evidence type="ECO:0000256" key="1">
    <source>
        <dbReference type="SAM" id="MobiDB-lite"/>
    </source>
</evidence>
<reference evidence="3 4" key="1">
    <citation type="submission" date="2013-03" db="EMBL/GenBank/DDBJ databases">
        <title>The Genome Sequence of Phialophora europaea CBS 101466.</title>
        <authorList>
            <consortium name="The Broad Institute Genomics Platform"/>
            <person name="Cuomo C."/>
            <person name="de Hoog S."/>
            <person name="Gorbushina A."/>
            <person name="Walker B."/>
            <person name="Young S.K."/>
            <person name="Zeng Q."/>
            <person name="Gargeya S."/>
            <person name="Fitzgerald M."/>
            <person name="Haas B."/>
            <person name="Abouelleil A."/>
            <person name="Allen A.W."/>
            <person name="Alvarado L."/>
            <person name="Arachchi H.M."/>
            <person name="Berlin A.M."/>
            <person name="Chapman S.B."/>
            <person name="Gainer-Dewar J."/>
            <person name="Goldberg J."/>
            <person name="Griggs A."/>
            <person name="Gujja S."/>
            <person name="Hansen M."/>
            <person name="Howarth C."/>
            <person name="Imamovic A."/>
            <person name="Ireland A."/>
            <person name="Larimer J."/>
            <person name="McCowan C."/>
            <person name="Murphy C."/>
            <person name="Pearson M."/>
            <person name="Poon T.W."/>
            <person name="Priest M."/>
            <person name="Roberts A."/>
            <person name="Saif S."/>
            <person name="Shea T."/>
            <person name="Sisk P."/>
            <person name="Sykes S."/>
            <person name="Wortman J."/>
            <person name="Nusbaum C."/>
            <person name="Birren B."/>
        </authorList>
    </citation>
    <scope>NUCLEOTIDE SEQUENCE [LARGE SCALE GENOMIC DNA]</scope>
    <source>
        <strain evidence="3 4">CBS 101466</strain>
    </source>
</reference>
<accession>W2RT04</accession>
<protein>
    <submittedName>
        <fullName evidence="3">Uncharacterized protein</fullName>
    </submittedName>
</protein>
<dbReference type="AlphaFoldDB" id="W2RT04"/>
<evidence type="ECO:0000313" key="3">
    <source>
        <dbReference type="EMBL" id="ETN39430.1"/>
    </source>
</evidence>
<proteinExistence type="predicted"/>
<dbReference type="GeneID" id="19972992"/>
<organism evidence="3 4">
    <name type="scientific">Cyphellophora europaea (strain CBS 101466)</name>
    <name type="common">Phialophora europaea</name>
    <dbReference type="NCBI Taxonomy" id="1220924"/>
    <lineage>
        <taxon>Eukaryota</taxon>
        <taxon>Fungi</taxon>
        <taxon>Dikarya</taxon>
        <taxon>Ascomycota</taxon>
        <taxon>Pezizomycotina</taxon>
        <taxon>Eurotiomycetes</taxon>
        <taxon>Chaetothyriomycetidae</taxon>
        <taxon>Chaetothyriales</taxon>
        <taxon>Cyphellophoraceae</taxon>
        <taxon>Cyphellophora</taxon>
    </lineage>
</organism>
<feature type="region of interest" description="Disordered" evidence="1">
    <location>
        <begin position="216"/>
        <end position="414"/>
    </location>
</feature>
<feature type="region of interest" description="Disordered" evidence="1">
    <location>
        <begin position="69"/>
        <end position="95"/>
    </location>
</feature>
<feature type="signal peptide" evidence="2">
    <location>
        <begin position="1"/>
        <end position="22"/>
    </location>
</feature>
<feature type="compositionally biased region" description="Basic and acidic residues" evidence="1">
    <location>
        <begin position="159"/>
        <end position="182"/>
    </location>
</feature>
<evidence type="ECO:0000313" key="4">
    <source>
        <dbReference type="Proteomes" id="UP000030752"/>
    </source>
</evidence>
<feature type="compositionally biased region" description="Polar residues" evidence="1">
    <location>
        <begin position="344"/>
        <end position="360"/>
    </location>
</feature>
<sequence length="525" mass="56418">MHLSKPVIPFATLLLAASFVAAQDAGANPSLVAREPGSTRGEPVPAFVSAPAVPKEMYDALSFKKTSSAKKTTTTQKTVSNRAVPEPSQTSEVTTLLSPTEAISTTAVTDATDSDSPSDVAEFELMAHLFDISDDSIIETATSDIVDIASDDVDGYDAHLDEDISSNEHGKATVKREPRRNNDYIVTPSTPTTEEIRAGQDAYAAAVDRMFSARDTDVDQDLSSNEHGKAKSKRKLRKPSELQGPYQDVSGDPGDGSWRKRSPPSGGPGGHGGRGLMRWGGNSQRGDGARSSREGQQQQKGGRDGAQEGPRRGGQNSGDGPRGGNSEGQYKGDAVRRAVAAGRFTQTTNVQGGANSTHTKSLPPGRTGTGGGPRGRLHGRPNRNNSTRPRRRSDSDSDSDFNGDYEHEYDFDTATDTDTATLSSTRAQPPSANALLSARRELWSNDYAQCIKDSSAITKWLFGLHLTCCCPTQYEYLNGLGRFEPYCKDLDSRKSPVPNTNVTQVVKCKKGYKISEEFPMCCQEG</sequence>
<dbReference type="HOGENOM" id="CLU_518756_0_0_1"/>
<keyword evidence="2" id="KW-0732">Signal</keyword>
<feature type="region of interest" description="Disordered" evidence="1">
    <location>
        <begin position="159"/>
        <end position="197"/>
    </location>
</feature>